<protein>
    <submittedName>
        <fullName evidence="1">Uncharacterized protein</fullName>
    </submittedName>
</protein>
<dbReference type="EMBL" id="KF900624">
    <property type="protein sequence ID" value="AIF01556.1"/>
    <property type="molecule type" value="Genomic_DNA"/>
</dbReference>
<reference evidence="1" key="1">
    <citation type="journal article" date="2014" name="Genome Biol. Evol.">
        <title>Pangenome evidence for extensive interdomain horizontal transfer affecting lineage core and shell genes in uncultured planktonic thaumarchaeota and euryarchaeota.</title>
        <authorList>
            <person name="Deschamps P."/>
            <person name="Zivanovic Y."/>
            <person name="Moreira D."/>
            <person name="Rodriguez-Valera F."/>
            <person name="Lopez-Garcia P."/>
        </authorList>
    </citation>
    <scope>NUCLEOTIDE SEQUENCE</scope>
</reference>
<name>A0A075GBU2_9ARCH</name>
<dbReference type="AlphaFoldDB" id="A0A075GBU2"/>
<proteinExistence type="predicted"/>
<evidence type="ECO:0000313" key="1">
    <source>
        <dbReference type="EMBL" id="AIF01556.1"/>
    </source>
</evidence>
<sequence>MDDKPLQTNLRYYGISPWEIEVLYGILNDKFTVVQEETEQTDPNFVSVIIITIPVQFSEEFFKWFEFKRWEKIKSIIKEMKRRRGSGNAIKIEIIFTGEPSIRFIIDLHEKHFFNNATEKIDNIVELLQYHLSGNDTPENVSEVVYKFDIDPGRWKLNMITADDKKFISTEKGWKIFT</sequence>
<organism evidence="1">
    <name type="scientific">uncultured marine thaumarchaeote KM3_149_F07</name>
    <dbReference type="NCBI Taxonomy" id="1456013"/>
    <lineage>
        <taxon>Archaea</taxon>
        <taxon>Nitrososphaerota</taxon>
        <taxon>environmental samples</taxon>
    </lineage>
</organism>
<accession>A0A075GBU2</accession>